<keyword evidence="3" id="KW-1185">Reference proteome</keyword>
<evidence type="ECO:0000313" key="3">
    <source>
        <dbReference type="Proteomes" id="UP001597304"/>
    </source>
</evidence>
<evidence type="ECO:0000313" key="2">
    <source>
        <dbReference type="EMBL" id="MFD1711540.1"/>
    </source>
</evidence>
<evidence type="ECO:0000256" key="1">
    <source>
        <dbReference type="SAM" id="SignalP"/>
    </source>
</evidence>
<comment type="caution">
    <text evidence="2">The sequence shown here is derived from an EMBL/GenBank/DDBJ whole genome shotgun (WGS) entry which is preliminary data.</text>
</comment>
<proteinExistence type="predicted"/>
<accession>A0ABW4KU36</accession>
<dbReference type="InterPro" id="IPR046505">
    <property type="entry name" value="DUF6683"/>
</dbReference>
<gene>
    <name evidence="2" type="ORF">ACFSF0_13040</name>
</gene>
<dbReference type="RefSeq" id="WP_147914985.1">
    <property type="nucleotide sequence ID" value="NZ_JBHUEJ010000029.1"/>
</dbReference>
<protein>
    <submittedName>
        <fullName evidence="2">DUF6683 family protein</fullName>
    </submittedName>
</protein>
<keyword evidence="1" id="KW-0732">Signal</keyword>
<organism evidence="2 3">
    <name type="scientific">Ottowia flava</name>
    <dbReference type="NCBI Taxonomy" id="2675430"/>
    <lineage>
        <taxon>Bacteria</taxon>
        <taxon>Pseudomonadati</taxon>
        <taxon>Pseudomonadota</taxon>
        <taxon>Betaproteobacteria</taxon>
        <taxon>Burkholderiales</taxon>
        <taxon>Comamonadaceae</taxon>
        <taxon>Ottowia</taxon>
    </lineage>
</organism>
<feature type="chain" id="PRO_5046361678" evidence="1">
    <location>
        <begin position="21"/>
        <end position="241"/>
    </location>
</feature>
<sequence length="241" mass="26758">MKVVSAFFLALSLAASQAHAWTSEGFTIDFNEQWLRQDAYNRAMTQAKKDMKPGTSTAKSSGRSVKTDILWTGAQRVVNGRFIDEQAIDEMAQRFPPEQRKQARQALTQIVGSFNDNVEKLYGVPKENVATGVVALLAGGYAAYYNKPFPDKYVKPTVEQVAAYLRSKPELFEGKTTEKRNSYQKGVGVGMLLQMLQQEVQKSGKASDAAELKQVGARVYRAVLSVEPDNVEFTSTGIKFR</sequence>
<dbReference type="Pfam" id="PF20388">
    <property type="entry name" value="DUF6683"/>
    <property type="match status" value="1"/>
</dbReference>
<dbReference type="Proteomes" id="UP001597304">
    <property type="component" value="Unassembled WGS sequence"/>
</dbReference>
<dbReference type="EMBL" id="JBHUEJ010000029">
    <property type="protein sequence ID" value="MFD1711540.1"/>
    <property type="molecule type" value="Genomic_DNA"/>
</dbReference>
<feature type="signal peptide" evidence="1">
    <location>
        <begin position="1"/>
        <end position="20"/>
    </location>
</feature>
<reference evidence="3" key="1">
    <citation type="journal article" date="2019" name="Int. J. Syst. Evol. Microbiol.">
        <title>The Global Catalogue of Microorganisms (GCM) 10K type strain sequencing project: providing services to taxonomists for standard genome sequencing and annotation.</title>
        <authorList>
            <consortium name="The Broad Institute Genomics Platform"/>
            <consortium name="The Broad Institute Genome Sequencing Center for Infectious Disease"/>
            <person name="Wu L."/>
            <person name="Ma J."/>
        </authorList>
    </citation>
    <scope>NUCLEOTIDE SEQUENCE [LARGE SCALE GENOMIC DNA]</scope>
    <source>
        <strain evidence="3">LMG 29247</strain>
    </source>
</reference>
<name>A0ABW4KU36_9BURK</name>